<dbReference type="AlphaFoldDB" id="D4H501"/>
<dbReference type="RefSeq" id="WP_013011854.1">
    <property type="nucleotide sequence ID" value="NC_013943.1"/>
</dbReference>
<dbReference type="STRING" id="522772.Dacet_2599"/>
<dbReference type="PaxDb" id="522772-Dacet_2599"/>
<dbReference type="InterPro" id="IPR036249">
    <property type="entry name" value="Thioredoxin-like_sf"/>
</dbReference>
<dbReference type="Proteomes" id="UP000002012">
    <property type="component" value="Chromosome"/>
</dbReference>
<dbReference type="Gene3D" id="3.40.30.10">
    <property type="entry name" value="Glutaredoxin"/>
    <property type="match status" value="1"/>
</dbReference>
<proteinExistence type="predicted"/>
<evidence type="ECO:0000313" key="1">
    <source>
        <dbReference type="EMBL" id="ADD69357.1"/>
    </source>
</evidence>
<dbReference type="KEGG" id="dap:Dacet_2599"/>
<sequence length="111" mass="12626">MMIDWMYFRAGCTSCKKAMAVFSHKDIEVKETVEARKIKIEPDEAWEMLSSGKKIIVAKGNKFVETDTADADRFDILQIAMGRSGTLRAPTIRIGDTWIVGYNEEVYNTKI</sequence>
<evidence type="ECO:0008006" key="3">
    <source>
        <dbReference type="Google" id="ProtNLM"/>
    </source>
</evidence>
<dbReference type="OrthoDB" id="7063904at2"/>
<dbReference type="NCBIfam" id="NF041106">
    <property type="entry name" value="ArsC_rel_Se_1"/>
    <property type="match status" value="1"/>
</dbReference>
<dbReference type="SUPFAM" id="SSF52833">
    <property type="entry name" value="Thioredoxin-like"/>
    <property type="match status" value="1"/>
</dbReference>
<accession>D4H501</accession>
<reference evidence="1 2" key="1">
    <citation type="journal article" date="2010" name="Stand. Genomic Sci.">
        <title>Complete genome sequence of Denitrovibrio acetiphilus type strain (N2460).</title>
        <authorList>
            <person name="Kiss H."/>
            <person name="Lang E."/>
            <person name="Lapidus A."/>
            <person name="Copeland A."/>
            <person name="Nolan M."/>
            <person name="Glavina Del Rio T."/>
            <person name="Chen F."/>
            <person name="Lucas S."/>
            <person name="Tice H."/>
            <person name="Cheng J.F."/>
            <person name="Han C."/>
            <person name="Goodwin L."/>
            <person name="Pitluck S."/>
            <person name="Liolios K."/>
            <person name="Pati A."/>
            <person name="Ivanova N."/>
            <person name="Mavromatis K."/>
            <person name="Chen A."/>
            <person name="Palaniappan K."/>
            <person name="Land M."/>
            <person name="Hauser L."/>
            <person name="Chang Y.J."/>
            <person name="Jeffries C.D."/>
            <person name="Detter J.C."/>
            <person name="Brettin T."/>
            <person name="Spring S."/>
            <person name="Rohde M."/>
            <person name="Goker M."/>
            <person name="Woyke T."/>
            <person name="Bristow J."/>
            <person name="Eisen J.A."/>
            <person name="Markowitz V."/>
            <person name="Hugenholtz P."/>
            <person name="Kyrpides N.C."/>
            <person name="Klenk H.P."/>
        </authorList>
    </citation>
    <scope>NUCLEOTIDE SEQUENCE [LARGE SCALE GENOMIC DNA]</scope>
    <source>
        <strain evidence="2">DSM 12809 / NBRC 114555 / N2460</strain>
    </source>
</reference>
<dbReference type="EMBL" id="CP001968">
    <property type="protein sequence ID" value="ADD69357.1"/>
    <property type="molecule type" value="Genomic_DNA"/>
</dbReference>
<evidence type="ECO:0000313" key="2">
    <source>
        <dbReference type="Proteomes" id="UP000002012"/>
    </source>
</evidence>
<organism evidence="1 2">
    <name type="scientific">Denitrovibrio acetiphilus (strain DSM 12809 / NBRC 114555 / N2460)</name>
    <dbReference type="NCBI Taxonomy" id="522772"/>
    <lineage>
        <taxon>Bacteria</taxon>
        <taxon>Pseudomonadati</taxon>
        <taxon>Deferribacterota</taxon>
        <taxon>Deferribacteres</taxon>
        <taxon>Deferribacterales</taxon>
        <taxon>Geovibrionaceae</taxon>
        <taxon>Denitrovibrio</taxon>
    </lineage>
</organism>
<dbReference type="HOGENOM" id="CLU_172411_0_0_0"/>
<dbReference type="InParanoid" id="D4H501"/>
<name>D4H501_DENA2</name>
<gene>
    <name evidence="1" type="ordered locus">Dacet_2599</name>
</gene>
<protein>
    <recommendedName>
        <fullName evidence="3">Glutaredoxin</fullName>
    </recommendedName>
</protein>
<dbReference type="eggNOG" id="COG1393">
    <property type="taxonomic scope" value="Bacteria"/>
</dbReference>
<keyword evidence="2" id="KW-1185">Reference proteome</keyword>